<gene>
    <name evidence="2" type="ORF">M9458_020166</name>
</gene>
<name>A0ABD0QDZ4_CIRMR</name>
<proteinExistence type="predicted"/>
<feature type="non-terminal residue" evidence="2">
    <location>
        <position position="1"/>
    </location>
</feature>
<organism evidence="2 3">
    <name type="scientific">Cirrhinus mrigala</name>
    <name type="common">Mrigala</name>
    <dbReference type="NCBI Taxonomy" id="683832"/>
    <lineage>
        <taxon>Eukaryota</taxon>
        <taxon>Metazoa</taxon>
        <taxon>Chordata</taxon>
        <taxon>Craniata</taxon>
        <taxon>Vertebrata</taxon>
        <taxon>Euteleostomi</taxon>
        <taxon>Actinopterygii</taxon>
        <taxon>Neopterygii</taxon>
        <taxon>Teleostei</taxon>
        <taxon>Ostariophysi</taxon>
        <taxon>Cypriniformes</taxon>
        <taxon>Cyprinidae</taxon>
        <taxon>Labeoninae</taxon>
        <taxon>Labeonini</taxon>
        <taxon>Cirrhinus</taxon>
    </lineage>
</organism>
<comment type="caution">
    <text evidence="2">The sequence shown here is derived from an EMBL/GenBank/DDBJ whole genome shotgun (WGS) entry which is preliminary data.</text>
</comment>
<sequence length="69" mass="7674">RATPLVTPHLGLHPVTLRTIQMPHSSVAGHTPSATHPSRRKSPSLRFPPRLVKRRCADSSLWPQSCCRT</sequence>
<protein>
    <submittedName>
        <fullName evidence="2">Uncharacterized protein</fullName>
    </submittedName>
</protein>
<evidence type="ECO:0000256" key="1">
    <source>
        <dbReference type="SAM" id="MobiDB-lite"/>
    </source>
</evidence>
<evidence type="ECO:0000313" key="2">
    <source>
        <dbReference type="EMBL" id="KAL0184470.1"/>
    </source>
</evidence>
<evidence type="ECO:0000313" key="3">
    <source>
        <dbReference type="Proteomes" id="UP001529510"/>
    </source>
</evidence>
<accession>A0ABD0QDZ4</accession>
<keyword evidence="3" id="KW-1185">Reference proteome</keyword>
<reference evidence="2 3" key="1">
    <citation type="submission" date="2024-05" db="EMBL/GenBank/DDBJ databases">
        <title>Genome sequencing and assembly of Indian major carp, Cirrhinus mrigala (Hamilton, 1822).</title>
        <authorList>
            <person name="Mohindra V."/>
            <person name="Chowdhury L.M."/>
            <person name="Lal K."/>
            <person name="Jena J.K."/>
        </authorList>
    </citation>
    <scope>NUCLEOTIDE SEQUENCE [LARGE SCALE GENOMIC DNA]</scope>
    <source>
        <strain evidence="2">CM1030</strain>
        <tissue evidence="2">Blood</tissue>
    </source>
</reference>
<feature type="non-terminal residue" evidence="2">
    <location>
        <position position="69"/>
    </location>
</feature>
<dbReference type="EMBL" id="JAMKFB020000009">
    <property type="protein sequence ID" value="KAL0184470.1"/>
    <property type="molecule type" value="Genomic_DNA"/>
</dbReference>
<dbReference type="AlphaFoldDB" id="A0ABD0QDZ4"/>
<dbReference type="Proteomes" id="UP001529510">
    <property type="component" value="Unassembled WGS sequence"/>
</dbReference>
<feature type="region of interest" description="Disordered" evidence="1">
    <location>
        <begin position="21"/>
        <end position="50"/>
    </location>
</feature>